<dbReference type="Proteomes" id="UP000756921">
    <property type="component" value="Unassembled WGS sequence"/>
</dbReference>
<dbReference type="AlphaFoldDB" id="A0A9P6G432"/>
<sequence length="114" mass="12768">MMAWKHVLEELASTARNNKAKLLQAIPENLTTKSNAVKTVDLRIDIHQNSRDPNKAVAKIQANTQAKDQAVKDFIKSGNKGSGHKGTHKNIAEIPFDRSSFDIDDFEKKIRSSR</sequence>
<comment type="caution">
    <text evidence="1">The sequence shown here is derived from an EMBL/GenBank/DDBJ whole genome shotgun (WGS) entry which is preliminary data.</text>
</comment>
<dbReference type="EMBL" id="WJXW01000032">
    <property type="protein sequence ID" value="KAF9728328.1"/>
    <property type="molecule type" value="Genomic_DNA"/>
</dbReference>
<dbReference type="EMBL" id="WJXW01000019">
    <property type="protein sequence ID" value="KAF9728679.1"/>
    <property type="molecule type" value="Genomic_DNA"/>
</dbReference>
<evidence type="ECO:0000313" key="1">
    <source>
        <dbReference type="EMBL" id="KAF9728328.1"/>
    </source>
</evidence>
<evidence type="ECO:0000313" key="2">
    <source>
        <dbReference type="EMBL" id="KAF9728679.1"/>
    </source>
</evidence>
<reference evidence="1" key="1">
    <citation type="journal article" date="2020" name="Mol. Plant Microbe Interact.">
        <title>Genome Sequence of the Biocontrol Agent Coniothyrium minitans strain Conio (IMI 134523).</title>
        <authorList>
            <person name="Patel D."/>
            <person name="Shittu T.A."/>
            <person name="Baroncelli R."/>
            <person name="Muthumeenakshi S."/>
            <person name="Osborne T.H."/>
            <person name="Janganan T.K."/>
            <person name="Sreenivasaprasad S."/>
        </authorList>
    </citation>
    <scope>NUCLEOTIDE SEQUENCE</scope>
    <source>
        <strain evidence="1">Conio</strain>
    </source>
</reference>
<dbReference type="OrthoDB" id="3757246at2759"/>
<proteinExistence type="predicted"/>
<keyword evidence="3" id="KW-1185">Reference proteome</keyword>
<organism evidence="1 3">
    <name type="scientific">Paraphaeosphaeria minitans</name>
    <dbReference type="NCBI Taxonomy" id="565426"/>
    <lineage>
        <taxon>Eukaryota</taxon>
        <taxon>Fungi</taxon>
        <taxon>Dikarya</taxon>
        <taxon>Ascomycota</taxon>
        <taxon>Pezizomycotina</taxon>
        <taxon>Dothideomycetes</taxon>
        <taxon>Pleosporomycetidae</taxon>
        <taxon>Pleosporales</taxon>
        <taxon>Massarineae</taxon>
        <taxon>Didymosphaeriaceae</taxon>
        <taxon>Paraphaeosphaeria</taxon>
    </lineage>
</organism>
<evidence type="ECO:0000313" key="3">
    <source>
        <dbReference type="Proteomes" id="UP000756921"/>
    </source>
</evidence>
<protein>
    <submittedName>
        <fullName evidence="1">Uncharacterized protein</fullName>
    </submittedName>
</protein>
<name>A0A9P6G432_9PLEO</name>
<accession>A0A9P6G432</accession>
<gene>
    <name evidence="2" type="ORF">PMIN01_13507</name>
    <name evidence="1" type="ORF">PMIN01_13673</name>
</gene>